<dbReference type="Proteomes" id="UP000327532">
    <property type="component" value="Segment"/>
</dbReference>
<name>A0A5J6T5R1_9CAUD</name>
<organism evidence="1 2">
    <name type="scientific">Mycobacterium phage Jeeves</name>
    <dbReference type="NCBI Taxonomy" id="2652402"/>
    <lineage>
        <taxon>Viruses</taxon>
        <taxon>Duplodnaviria</taxon>
        <taxon>Heunggongvirae</taxon>
        <taxon>Uroviricota</taxon>
        <taxon>Caudoviricetes</taxon>
        <taxon>Luchadorvirus</taxon>
        <taxon>Luchadorvirus jeeves</taxon>
        <taxon>Lucadorvirus jeeves</taxon>
    </lineage>
</organism>
<dbReference type="GeneID" id="65122302"/>
<gene>
    <name evidence="1" type="primary">47</name>
    <name evidence="1" type="ORF">SEA_JEEVES_47</name>
</gene>
<keyword evidence="2" id="KW-1185">Reference proteome</keyword>
<dbReference type="KEGG" id="vg:65122302"/>
<accession>A0A5J6T5R1</accession>
<evidence type="ECO:0000313" key="2">
    <source>
        <dbReference type="Proteomes" id="UP000327532"/>
    </source>
</evidence>
<dbReference type="EMBL" id="MN310541">
    <property type="protein sequence ID" value="QFG04522.1"/>
    <property type="molecule type" value="Genomic_DNA"/>
</dbReference>
<proteinExistence type="predicted"/>
<dbReference type="RefSeq" id="YP_010104357.1">
    <property type="nucleotide sequence ID" value="NC_055817.1"/>
</dbReference>
<protein>
    <submittedName>
        <fullName evidence="1">Uncharacterized protein</fullName>
    </submittedName>
</protein>
<evidence type="ECO:0000313" key="1">
    <source>
        <dbReference type="EMBL" id="QFG04522.1"/>
    </source>
</evidence>
<reference evidence="1 2" key="1">
    <citation type="submission" date="2019-08" db="EMBL/GenBank/DDBJ databases">
        <authorList>
            <person name="Pratt D."/>
            <person name="Casey M."/>
            <person name="Delaney K."/>
            <person name="Garza G."/>
            <person name="Hunt M."/>
            <person name="Riley S."/>
            <person name="Reid J."/>
            <person name="Ettinger A.-S.H."/>
            <person name="Ettinger W.F."/>
            <person name="Fay M."/>
            <person name="Mckenzie S.K."/>
            <person name="Anders K.R."/>
            <person name="Garlena R.A."/>
            <person name="Russell D.A."/>
            <person name="Pope W.H."/>
            <person name="Jacobs-Sera D."/>
            <person name="Hatfull G.F."/>
        </authorList>
    </citation>
    <scope>NUCLEOTIDE SEQUENCE [LARGE SCALE GENOMIC DNA]</scope>
</reference>
<sequence>MIPFWPSEPLITARRDEEGTVVLTLEIRVAEELLDEVRQLPEIAQALEAL</sequence>